<protein>
    <recommendedName>
        <fullName evidence="1">DUF6593 domain-containing protein</fullName>
    </recommendedName>
</protein>
<name>A0A067Q7P1_9AGAM</name>
<dbReference type="EMBL" id="KL197715">
    <property type="protein sequence ID" value="KDQ59502.1"/>
    <property type="molecule type" value="Genomic_DNA"/>
</dbReference>
<dbReference type="HOGENOM" id="CLU_104312_1_0_1"/>
<dbReference type="OrthoDB" id="3183898at2759"/>
<dbReference type="AlphaFoldDB" id="A0A067Q7P1"/>
<evidence type="ECO:0000259" key="1">
    <source>
        <dbReference type="Pfam" id="PF20236"/>
    </source>
</evidence>
<dbReference type="InterPro" id="IPR046528">
    <property type="entry name" value="DUF6593"/>
</dbReference>
<gene>
    <name evidence="2" type="ORF">JAAARDRAFT_68141</name>
</gene>
<evidence type="ECO:0000313" key="3">
    <source>
        <dbReference type="Proteomes" id="UP000027265"/>
    </source>
</evidence>
<dbReference type="InParanoid" id="A0A067Q7P1"/>
<keyword evidence="3" id="KW-1185">Reference proteome</keyword>
<proteinExistence type="predicted"/>
<organism evidence="2 3">
    <name type="scientific">Jaapia argillacea MUCL 33604</name>
    <dbReference type="NCBI Taxonomy" id="933084"/>
    <lineage>
        <taxon>Eukaryota</taxon>
        <taxon>Fungi</taxon>
        <taxon>Dikarya</taxon>
        <taxon>Basidiomycota</taxon>
        <taxon>Agaricomycotina</taxon>
        <taxon>Agaricomycetes</taxon>
        <taxon>Agaricomycetidae</taxon>
        <taxon>Jaapiales</taxon>
        <taxon>Jaapiaceae</taxon>
        <taxon>Jaapia</taxon>
    </lineage>
</organism>
<sequence>MDSPYFNLFFTGRDDPRDGCIMIGEDTKPIYYQFDTYRDYAGHTRTTVFHGNRTILATLEWNIDGSPGVASIGGRQIHLSRLVMAGSTRDARMFFLPDGRRYEWRRCSNEPGSYELFAGPGTRIANYRRCPQPTPVGPSHGYIQYTFDDDVLLLYSLLALSLNRCMDSQAV</sequence>
<feature type="domain" description="DUF6593" evidence="1">
    <location>
        <begin position="15"/>
        <end position="133"/>
    </location>
</feature>
<evidence type="ECO:0000313" key="2">
    <source>
        <dbReference type="EMBL" id="KDQ59502.1"/>
    </source>
</evidence>
<reference evidence="3" key="1">
    <citation type="journal article" date="2014" name="Proc. Natl. Acad. Sci. U.S.A.">
        <title>Extensive sampling of basidiomycete genomes demonstrates inadequacy of the white-rot/brown-rot paradigm for wood decay fungi.</title>
        <authorList>
            <person name="Riley R."/>
            <person name="Salamov A.A."/>
            <person name="Brown D.W."/>
            <person name="Nagy L.G."/>
            <person name="Floudas D."/>
            <person name="Held B.W."/>
            <person name="Levasseur A."/>
            <person name="Lombard V."/>
            <person name="Morin E."/>
            <person name="Otillar R."/>
            <person name="Lindquist E.A."/>
            <person name="Sun H."/>
            <person name="LaButti K.M."/>
            <person name="Schmutz J."/>
            <person name="Jabbour D."/>
            <person name="Luo H."/>
            <person name="Baker S.E."/>
            <person name="Pisabarro A.G."/>
            <person name="Walton J.D."/>
            <person name="Blanchette R.A."/>
            <person name="Henrissat B."/>
            <person name="Martin F."/>
            <person name="Cullen D."/>
            <person name="Hibbett D.S."/>
            <person name="Grigoriev I.V."/>
        </authorList>
    </citation>
    <scope>NUCLEOTIDE SEQUENCE [LARGE SCALE GENOMIC DNA]</scope>
    <source>
        <strain evidence="3">MUCL 33604</strain>
    </source>
</reference>
<accession>A0A067Q7P1</accession>
<dbReference type="Pfam" id="PF20236">
    <property type="entry name" value="DUF6593"/>
    <property type="match status" value="1"/>
</dbReference>
<dbReference type="Proteomes" id="UP000027265">
    <property type="component" value="Unassembled WGS sequence"/>
</dbReference>